<dbReference type="Pfam" id="PF00994">
    <property type="entry name" value="MoCF_biosynth"/>
    <property type="match status" value="1"/>
</dbReference>
<dbReference type="InterPro" id="IPR008284">
    <property type="entry name" value="MoCF_biosynth_CS"/>
</dbReference>
<reference evidence="14" key="1">
    <citation type="submission" date="2016-11" db="EMBL/GenBank/DDBJ databases">
        <title>Dehalogenimonas formicexedens sp. nov., a chlorinated alkane respiring bacterium isolated from contaminated groundwater.</title>
        <authorList>
            <person name="Key T.A."/>
            <person name="Bowman K.S."/>
            <person name="Lee I."/>
            <person name="Chun J."/>
            <person name="Albuquerque L."/>
            <person name="da Costa M.S."/>
            <person name="Rainey F.A."/>
            <person name="Moe W.M."/>
        </authorList>
    </citation>
    <scope>NUCLEOTIDE SEQUENCE [LARGE SCALE GENOMIC DNA]</scope>
    <source>
        <strain evidence="14">NSZ-14</strain>
    </source>
</reference>
<dbReference type="Pfam" id="PF03454">
    <property type="entry name" value="MoeA_C"/>
    <property type="match status" value="1"/>
</dbReference>
<keyword evidence="7 11" id="KW-0479">Metal-binding</keyword>
<sequence>MKPFGRLLDFDQAREMSLGLANPVERTETIPIDSALDRILAQDITARVSVPPFDRAAMDGYAVIAADTFGSSRNQPKKLPLAGAVFAGDSPEEALRAGNAFQIATGARLPAGADAVVMVEETELDGGTVNILKAVFPGGNIARAGEDIQQGSVLLVAGTQLNPGKVGMLASQGITEVEVFEKPRVSVVPTGEEIAATGSPLKPGQIWDINSHTVSAVVRQSGGQATMSPIARDQADSLRSSIQEALKADMVIISGGSSVGERDLMSQILAEMGEVLFHGIQVKPGKPTLLARVNGKPVLGLPGYPTSCLINAYLLASPMIRKMARRKLDQGLRLELPLAEAVPGSVGRRQFLPVRITEQRAKPMFKESGAITATALADGYIDIPANVDILPKGELVTVNLF</sequence>
<dbReference type="PROSITE" id="PS01079">
    <property type="entry name" value="MOCF_BIOSYNTHESIS_2"/>
    <property type="match status" value="1"/>
</dbReference>
<comment type="similarity">
    <text evidence="4 11">Belongs to the MoeA family.</text>
</comment>
<dbReference type="STRING" id="1839801.Dform_00417"/>
<dbReference type="FunFam" id="3.40.980.10:FF:000004">
    <property type="entry name" value="Molybdopterin molybdenumtransferase"/>
    <property type="match status" value="1"/>
</dbReference>
<dbReference type="CDD" id="cd00887">
    <property type="entry name" value="MoeA"/>
    <property type="match status" value="1"/>
</dbReference>
<evidence type="ECO:0000313" key="13">
    <source>
        <dbReference type="EMBL" id="APV43775.1"/>
    </source>
</evidence>
<dbReference type="SUPFAM" id="SSF63867">
    <property type="entry name" value="MoeA C-terminal domain-like"/>
    <property type="match status" value="1"/>
</dbReference>
<protein>
    <recommendedName>
        <fullName evidence="11">Molybdopterin molybdenumtransferase</fullName>
        <ecNumber evidence="11">2.10.1.1</ecNumber>
    </recommendedName>
</protein>
<dbReference type="RefSeq" id="WP_083635311.1">
    <property type="nucleotide sequence ID" value="NZ_CP018258.1"/>
</dbReference>
<dbReference type="EMBL" id="CP018258">
    <property type="protein sequence ID" value="APV43775.1"/>
    <property type="molecule type" value="Genomic_DNA"/>
</dbReference>
<keyword evidence="14" id="KW-1185">Reference proteome</keyword>
<dbReference type="FunFam" id="2.170.190.11:FF:000001">
    <property type="entry name" value="Molybdopterin molybdenumtransferase"/>
    <property type="match status" value="1"/>
</dbReference>
<dbReference type="AlphaFoldDB" id="A0A1P8F5Q6"/>
<evidence type="ECO:0000256" key="5">
    <source>
        <dbReference type="ARBA" id="ARBA00022505"/>
    </source>
</evidence>
<dbReference type="Gene3D" id="3.40.980.10">
    <property type="entry name" value="MoaB/Mog-like domain"/>
    <property type="match status" value="1"/>
</dbReference>
<keyword evidence="9 11" id="KW-0501">Molybdenum cofactor biosynthesis</keyword>
<dbReference type="Gene3D" id="2.170.190.11">
    <property type="entry name" value="Molybdopterin biosynthesis moea protein, domain 3"/>
    <property type="match status" value="1"/>
</dbReference>
<feature type="domain" description="MoaB/Mog" evidence="12">
    <location>
        <begin position="186"/>
        <end position="322"/>
    </location>
</feature>
<dbReference type="GO" id="GO:0006777">
    <property type="term" value="P:Mo-molybdopterin cofactor biosynthetic process"/>
    <property type="evidence" value="ECO:0007669"/>
    <property type="project" value="UniProtKB-UniRule"/>
</dbReference>
<keyword evidence="6 11" id="KW-0808">Transferase</keyword>
<dbReference type="GO" id="GO:0046872">
    <property type="term" value="F:metal ion binding"/>
    <property type="evidence" value="ECO:0007669"/>
    <property type="project" value="UniProtKB-UniRule"/>
</dbReference>
<dbReference type="PANTHER" id="PTHR10192:SF5">
    <property type="entry name" value="GEPHYRIN"/>
    <property type="match status" value="1"/>
</dbReference>
<evidence type="ECO:0000256" key="8">
    <source>
        <dbReference type="ARBA" id="ARBA00022842"/>
    </source>
</evidence>
<dbReference type="InterPro" id="IPR005111">
    <property type="entry name" value="MoeA_C_domain_IV"/>
</dbReference>
<dbReference type="InterPro" id="IPR036135">
    <property type="entry name" value="MoeA_linker/N_sf"/>
</dbReference>
<dbReference type="OrthoDB" id="9804758at2"/>
<evidence type="ECO:0000256" key="3">
    <source>
        <dbReference type="ARBA" id="ARBA00005046"/>
    </source>
</evidence>
<dbReference type="PANTHER" id="PTHR10192">
    <property type="entry name" value="MOLYBDOPTERIN BIOSYNTHESIS PROTEIN"/>
    <property type="match status" value="1"/>
</dbReference>
<dbReference type="GO" id="GO:0005737">
    <property type="term" value="C:cytoplasm"/>
    <property type="evidence" value="ECO:0007669"/>
    <property type="project" value="TreeGrafter"/>
</dbReference>
<dbReference type="KEGG" id="dfo:Dform_00417"/>
<evidence type="ECO:0000256" key="9">
    <source>
        <dbReference type="ARBA" id="ARBA00023150"/>
    </source>
</evidence>
<comment type="function">
    <text evidence="2 11">Catalyzes the insertion of molybdate into adenylated molybdopterin with the concomitant release of AMP.</text>
</comment>
<evidence type="ECO:0000256" key="1">
    <source>
        <dbReference type="ARBA" id="ARBA00001946"/>
    </source>
</evidence>
<dbReference type="InterPro" id="IPR038987">
    <property type="entry name" value="MoeA-like"/>
</dbReference>
<dbReference type="Gene3D" id="2.40.340.10">
    <property type="entry name" value="MoeA, C-terminal, domain IV"/>
    <property type="match status" value="1"/>
</dbReference>
<organism evidence="13 14">
    <name type="scientific">Dehalogenimonas formicexedens</name>
    <dbReference type="NCBI Taxonomy" id="1839801"/>
    <lineage>
        <taxon>Bacteria</taxon>
        <taxon>Bacillati</taxon>
        <taxon>Chloroflexota</taxon>
        <taxon>Dehalococcoidia</taxon>
        <taxon>Dehalococcoidales</taxon>
        <taxon>Dehalococcoidaceae</taxon>
        <taxon>Dehalogenimonas</taxon>
    </lineage>
</organism>
<dbReference type="Pfam" id="PF03453">
    <property type="entry name" value="MoeA_N"/>
    <property type="match status" value="1"/>
</dbReference>
<dbReference type="Proteomes" id="UP000185934">
    <property type="component" value="Chromosome"/>
</dbReference>
<evidence type="ECO:0000259" key="12">
    <source>
        <dbReference type="SMART" id="SM00852"/>
    </source>
</evidence>
<dbReference type="InterPro" id="IPR005110">
    <property type="entry name" value="MoeA_linker/N"/>
</dbReference>
<evidence type="ECO:0000256" key="7">
    <source>
        <dbReference type="ARBA" id="ARBA00022723"/>
    </source>
</evidence>
<dbReference type="UniPathway" id="UPA00344"/>
<dbReference type="GO" id="GO:0061599">
    <property type="term" value="F:molybdopterin molybdotransferase activity"/>
    <property type="evidence" value="ECO:0007669"/>
    <property type="project" value="UniProtKB-UniRule"/>
</dbReference>
<evidence type="ECO:0000256" key="2">
    <source>
        <dbReference type="ARBA" id="ARBA00002901"/>
    </source>
</evidence>
<evidence type="ECO:0000256" key="6">
    <source>
        <dbReference type="ARBA" id="ARBA00022679"/>
    </source>
</evidence>
<dbReference type="Gene3D" id="3.90.105.10">
    <property type="entry name" value="Molybdopterin biosynthesis moea protein, domain 2"/>
    <property type="match status" value="1"/>
</dbReference>
<accession>A0A1P8F5Q6</accession>
<keyword evidence="8 11" id="KW-0460">Magnesium</keyword>
<gene>
    <name evidence="13" type="primary">moeA</name>
    <name evidence="13" type="ORF">Dform_00417</name>
</gene>
<comment type="catalytic activity">
    <reaction evidence="10">
        <text>adenylyl-molybdopterin + molybdate = Mo-molybdopterin + AMP + H(+)</text>
        <dbReference type="Rhea" id="RHEA:35047"/>
        <dbReference type="ChEBI" id="CHEBI:15378"/>
        <dbReference type="ChEBI" id="CHEBI:36264"/>
        <dbReference type="ChEBI" id="CHEBI:62727"/>
        <dbReference type="ChEBI" id="CHEBI:71302"/>
        <dbReference type="ChEBI" id="CHEBI:456215"/>
        <dbReference type="EC" id="2.10.1.1"/>
    </reaction>
</comment>
<dbReference type="SUPFAM" id="SSF53218">
    <property type="entry name" value="Molybdenum cofactor biosynthesis proteins"/>
    <property type="match status" value="1"/>
</dbReference>
<dbReference type="InterPro" id="IPR036688">
    <property type="entry name" value="MoeA_C_domain_IV_sf"/>
</dbReference>
<keyword evidence="5 11" id="KW-0500">Molybdenum</keyword>
<evidence type="ECO:0000313" key="14">
    <source>
        <dbReference type="Proteomes" id="UP000185934"/>
    </source>
</evidence>
<dbReference type="NCBIfam" id="TIGR00177">
    <property type="entry name" value="molyb_syn"/>
    <property type="match status" value="1"/>
</dbReference>
<dbReference type="SMART" id="SM00852">
    <property type="entry name" value="MoCF_biosynth"/>
    <property type="match status" value="1"/>
</dbReference>
<name>A0A1P8F5Q6_9CHLR</name>
<dbReference type="NCBIfam" id="NF045515">
    <property type="entry name" value="Glp_gephyrin"/>
    <property type="match status" value="1"/>
</dbReference>
<proteinExistence type="inferred from homology"/>
<dbReference type="SUPFAM" id="SSF63882">
    <property type="entry name" value="MoeA N-terminal region -like"/>
    <property type="match status" value="1"/>
</dbReference>
<comment type="pathway">
    <text evidence="3 11">Cofactor biosynthesis; molybdopterin biosynthesis.</text>
</comment>
<dbReference type="EC" id="2.10.1.1" evidence="11"/>
<evidence type="ECO:0000256" key="4">
    <source>
        <dbReference type="ARBA" id="ARBA00010763"/>
    </source>
</evidence>
<evidence type="ECO:0000256" key="11">
    <source>
        <dbReference type="RuleBase" id="RU365090"/>
    </source>
</evidence>
<dbReference type="InterPro" id="IPR001453">
    <property type="entry name" value="MoaB/Mog_dom"/>
</dbReference>
<dbReference type="InterPro" id="IPR036425">
    <property type="entry name" value="MoaB/Mog-like_dom_sf"/>
</dbReference>
<comment type="cofactor">
    <cofactor evidence="1 11">
        <name>Mg(2+)</name>
        <dbReference type="ChEBI" id="CHEBI:18420"/>
    </cofactor>
</comment>
<evidence type="ECO:0000256" key="10">
    <source>
        <dbReference type="ARBA" id="ARBA00047317"/>
    </source>
</evidence>